<dbReference type="GO" id="GO:0005886">
    <property type="term" value="C:plasma membrane"/>
    <property type="evidence" value="ECO:0007669"/>
    <property type="project" value="TreeGrafter"/>
</dbReference>
<dbReference type="PANTHER" id="PTHR38442:SF1">
    <property type="entry name" value="INNER MEMBRANE PROTEIN"/>
    <property type="match status" value="1"/>
</dbReference>
<evidence type="ECO:0000313" key="2">
    <source>
        <dbReference type="EMBL" id="QBC45074.1"/>
    </source>
</evidence>
<name>A0A7G3GD53_9NEIS</name>
<dbReference type="EMBL" id="CP025781">
    <property type="protein sequence ID" value="QBC45074.1"/>
    <property type="molecule type" value="Genomic_DNA"/>
</dbReference>
<dbReference type="RefSeq" id="WP_130107586.1">
    <property type="nucleotide sequence ID" value="NZ_CP025781.1"/>
</dbReference>
<feature type="transmembrane region" description="Helical" evidence="1">
    <location>
        <begin position="51"/>
        <end position="74"/>
    </location>
</feature>
<keyword evidence="3" id="KW-1185">Reference proteome</keyword>
<dbReference type="AlphaFoldDB" id="A0A7G3GD53"/>
<dbReference type="PANTHER" id="PTHR38442">
    <property type="entry name" value="INNER MEMBRANE PROTEIN-RELATED"/>
    <property type="match status" value="1"/>
</dbReference>
<accession>A0A7G3GD53</accession>
<sequence length="75" mass="8451">MDQTPVRTRTPLIIEKYCETIGIFISDQVKTWDEQYMVERIELNIGTDLQFIRVSGTLVGGLVGLIIYVVAGYLG</sequence>
<dbReference type="Proteomes" id="UP000515917">
    <property type="component" value="Chromosome"/>
</dbReference>
<protein>
    <recommendedName>
        <fullName evidence="4">DUF445 domain-containing protein</fullName>
    </recommendedName>
</protein>
<proteinExistence type="predicted"/>
<gene>
    <name evidence="2" type="ORF">C1H71_17040</name>
</gene>
<keyword evidence="1" id="KW-1133">Transmembrane helix</keyword>
<evidence type="ECO:0000256" key="1">
    <source>
        <dbReference type="SAM" id="Phobius"/>
    </source>
</evidence>
<dbReference type="Pfam" id="PF04286">
    <property type="entry name" value="DUF445"/>
    <property type="match status" value="1"/>
</dbReference>
<reference evidence="2 3" key="1">
    <citation type="submission" date="2018-01" db="EMBL/GenBank/DDBJ databases">
        <title>Genome sequence of Iodobacter sp. strain PCH194 isolated from Indian Trans-Himalaya.</title>
        <authorList>
            <person name="Kumar V."/>
            <person name="Thakur V."/>
            <person name="Kumar S."/>
            <person name="Singh D."/>
        </authorList>
    </citation>
    <scope>NUCLEOTIDE SEQUENCE [LARGE SCALE GENOMIC DNA]</scope>
    <source>
        <strain evidence="2 3">PCH194</strain>
    </source>
</reference>
<keyword evidence="1" id="KW-0472">Membrane</keyword>
<keyword evidence="1" id="KW-0812">Transmembrane</keyword>
<evidence type="ECO:0008006" key="4">
    <source>
        <dbReference type="Google" id="ProtNLM"/>
    </source>
</evidence>
<organism evidence="2 3">
    <name type="scientific">Iodobacter fluviatilis</name>
    <dbReference type="NCBI Taxonomy" id="537"/>
    <lineage>
        <taxon>Bacteria</taxon>
        <taxon>Pseudomonadati</taxon>
        <taxon>Pseudomonadota</taxon>
        <taxon>Betaproteobacteria</taxon>
        <taxon>Neisseriales</taxon>
        <taxon>Chitinibacteraceae</taxon>
        <taxon>Iodobacter</taxon>
    </lineage>
</organism>
<dbReference type="InterPro" id="IPR007383">
    <property type="entry name" value="DUF445"/>
</dbReference>
<evidence type="ECO:0000313" key="3">
    <source>
        <dbReference type="Proteomes" id="UP000515917"/>
    </source>
</evidence>
<dbReference type="KEGG" id="ifl:C1H71_17040"/>